<feature type="compositionally biased region" description="Polar residues" evidence="1">
    <location>
        <begin position="10"/>
        <end position="34"/>
    </location>
</feature>
<name>A0ABC8RRI6_9AQUA</name>
<dbReference type="AlphaFoldDB" id="A0ABC8RRI6"/>
<sequence>MKKERAIAYSLSQQHLRRNASPNSRTNKELVSNKTDTKHLRVEMPRWLGGHQALGK</sequence>
<accession>A0ABC8RRI6</accession>
<proteinExistence type="predicted"/>
<comment type="caution">
    <text evidence="2">The sequence shown here is derived from an EMBL/GenBank/DDBJ whole genome shotgun (WGS) entry which is preliminary data.</text>
</comment>
<keyword evidence="3" id="KW-1185">Reference proteome</keyword>
<feature type="region of interest" description="Disordered" evidence="1">
    <location>
        <begin position="1"/>
        <end position="36"/>
    </location>
</feature>
<evidence type="ECO:0000256" key="1">
    <source>
        <dbReference type="SAM" id="MobiDB-lite"/>
    </source>
</evidence>
<dbReference type="Proteomes" id="UP001642360">
    <property type="component" value="Unassembled WGS sequence"/>
</dbReference>
<evidence type="ECO:0000313" key="2">
    <source>
        <dbReference type="EMBL" id="CAK9147584.1"/>
    </source>
</evidence>
<reference evidence="2 3" key="1">
    <citation type="submission" date="2024-02" db="EMBL/GenBank/DDBJ databases">
        <authorList>
            <person name="Vignale AGUSTIN F."/>
            <person name="Sosa J E."/>
            <person name="Modenutti C."/>
        </authorList>
    </citation>
    <scope>NUCLEOTIDE SEQUENCE [LARGE SCALE GENOMIC DNA]</scope>
</reference>
<evidence type="ECO:0000313" key="3">
    <source>
        <dbReference type="Proteomes" id="UP001642360"/>
    </source>
</evidence>
<dbReference type="EMBL" id="CAUOFW020001702">
    <property type="protein sequence ID" value="CAK9147584.1"/>
    <property type="molecule type" value="Genomic_DNA"/>
</dbReference>
<organism evidence="2 3">
    <name type="scientific">Ilex paraguariensis</name>
    <name type="common">yerba mate</name>
    <dbReference type="NCBI Taxonomy" id="185542"/>
    <lineage>
        <taxon>Eukaryota</taxon>
        <taxon>Viridiplantae</taxon>
        <taxon>Streptophyta</taxon>
        <taxon>Embryophyta</taxon>
        <taxon>Tracheophyta</taxon>
        <taxon>Spermatophyta</taxon>
        <taxon>Magnoliopsida</taxon>
        <taxon>eudicotyledons</taxon>
        <taxon>Gunneridae</taxon>
        <taxon>Pentapetalae</taxon>
        <taxon>asterids</taxon>
        <taxon>campanulids</taxon>
        <taxon>Aquifoliales</taxon>
        <taxon>Aquifoliaceae</taxon>
        <taxon>Ilex</taxon>
    </lineage>
</organism>
<protein>
    <submittedName>
        <fullName evidence="2">Uncharacterized protein</fullName>
    </submittedName>
</protein>
<gene>
    <name evidence="2" type="ORF">ILEXP_LOCUS15492</name>
</gene>